<accession>A0AAV4NN87</accession>
<protein>
    <submittedName>
        <fullName evidence="1">Uncharacterized protein</fullName>
    </submittedName>
</protein>
<name>A0AAV4NN87_CAEEX</name>
<evidence type="ECO:0000313" key="1">
    <source>
        <dbReference type="EMBL" id="GIX85913.1"/>
    </source>
</evidence>
<reference evidence="1 2" key="1">
    <citation type="submission" date="2021-06" db="EMBL/GenBank/DDBJ databases">
        <title>Caerostris extrusa draft genome.</title>
        <authorList>
            <person name="Kono N."/>
            <person name="Arakawa K."/>
        </authorList>
    </citation>
    <scope>NUCLEOTIDE SEQUENCE [LARGE SCALE GENOMIC DNA]</scope>
</reference>
<proteinExistence type="predicted"/>
<keyword evidence="2" id="KW-1185">Reference proteome</keyword>
<dbReference type="AlphaFoldDB" id="A0AAV4NN87"/>
<dbReference type="EMBL" id="BPLR01021106">
    <property type="protein sequence ID" value="GIX85913.1"/>
    <property type="molecule type" value="Genomic_DNA"/>
</dbReference>
<sequence length="113" mass="12823">MVAIRLIASPNSEIRISPVTVFTQPSAEMCRSGCNQMCRHEATGDAKYQLGKGKAAQQRLTVTKANTRIVQQDIQQKAMNFQSSFAAQAELRRMATHRFMCYNIHLFPYKNQI</sequence>
<dbReference type="Proteomes" id="UP001054945">
    <property type="component" value="Unassembled WGS sequence"/>
</dbReference>
<evidence type="ECO:0000313" key="2">
    <source>
        <dbReference type="Proteomes" id="UP001054945"/>
    </source>
</evidence>
<comment type="caution">
    <text evidence="1">The sequence shown here is derived from an EMBL/GenBank/DDBJ whole genome shotgun (WGS) entry which is preliminary data.</text>
</comment>
<gene>
    <name evidence="1" type="ORF">CEXT_271821</name>
</gene>
<organism evidence="1 2">
    <name type="scientific">Caerostris extrusa</name>
    <name type="common">Bark spider</name>
    <name type="synonym">Caerostris bankana</name>
    <dbReference type="NCBI Taxonomy" id="172846"/>
    <lineage>
        <taxon>Eukaryota</taxon>
        <taxon>Metazoa</taxon>
        <taxon>Ecdysozoa</taxon>
        <taxon>Arthropoda</taxon>
        <taxon>Chelicerata</taxon>
        <taxon>Arachnida</taxon>
        <taxon>Araneae</taxon>
        <taxon>Araneomorphae</taxon>
        <taxon>Entelegynae</taxon>
        <taxon>Araneoidea</taxon>
        <taxon>Araneidae</taxon>
        <taxon>Caerostris</taxon>
    </lineage>
</organism>